<sequence>MATKNDLQDWVFNALKALDGKGTIVQVAKHIWENHSDDLKSSGDLFYTWQYDIRWAATELRKTNKILPAEKSPKGQWALR</sequence>
<organism evidence="1 2">
    <name type="scientific">Halarcobacter ebronensis</name>
    <dbReference type="NCBI Taxonomy" id="1462615"/>
    <lineage>
        <taxon>Bacteria</taxon>
        <taxon>Pseudomonadati</taxon>
        <taxon>Campylobacterota</taxon>
        <taxon>Epsilonproteobacteria</taxon>
        <taxon>Campylobacterales</taxon>
        <taxon>Arcobacteraceae</taxon>
        <taxon>Halarcobacter</taxon>
    </lineage>
</organism>
<dbReference type="EMBL" id="PDKJ01000003">
    <property type="protein sequence ID" value="RXJ69358.1"/>
    <property type="molecule type" value="Genomic_DNA"/>
</dbReference>
<accession>A0A4V1LRT9</accession>
<protein>
    <recommendedName>
        <fullName evidence="3">Restriction system protein Mrr-like N-terminal domain-containing protein</fullName>
    </recommendedName>
</protein>
<gene>
    <name evidence="1" type="ORF">CRV08_04970</name>
</gene>
<reference evidence="1 2" key="1">
    <citation type="submission" date="2017-10" db="EMBL/GenBank/DDBJ databases">
        <title>Genomics of the genus Arcobacter.</title>
        <authorList>
            <person name="Perez-Cataluna A."/>
            <person name="Figueras M.J."/>
        </authorList>
    </citation>
    <scope>NUCLEOTIDE SEQUENCE [LARGE SCALE GENOMIC DNA]</scope>
    <source>
        <strain evidence="1 2">CECT 8993</strain>
    </source>
</reference>
<evidence type="ECO:0000313" key="2">
    <source>
        <dbReference type="Proteomes" id="UP000290172"/>
    </source>
</evidence>
<evidence type="ECO:0008006" key="3">
    <source>
        <dbReference type="Google" id="ProtNLM"/>
    </source>
</evidence>
<comment type="caution">
    <text evidence="1">The sequence shown here is derived from an EMBL/GenBank/DDBJ whole genome shotgun (WGS) entry which is preliminary data.</text>
</comment>
<dbReference type="Proteomes" id="UP000290172">
    <property type="component" value="Unassembled WGS sequence"/>
</dbReference>
<dbReference type="RefSeq" id="WP_128979673.1">
    <property type="nucleotide sequence ID" value="NZ_PDKJ01000003.1"/>
</dbReference>
<name>A0A4V1LRT9_9BACT</name>
<dbReference type="AlphaFoldDB" id="A0A4V1LRT9"/>
<evidence type="ECO:0000313" key="1">
    <source>
        <dbReference type="EMBL" id="RXJ69358.1"/>
    </source>
</evidence>
<proteinExistence type="predicted"/>